<evidence type="ECO:0000313" key="2">
    <source>
        <dbReference type="EMBL" id="KZT23248.1"/>
    </source>
</evidence>
<proteinExistence type="predicted"/>
<accession>A0A165R3D5</accession>
<gene>
    <name evidence="2" type="ORF">NEOLEDRAFT_565645</name>
</gene>
<sequence>MECSAMVFESMPDLHLTIRHLQISRSRLVTRRSYLNPVNPIVSVSPGSHTVISARYMLYQRNNTRLVPQPTSLLLRSSNKMSVRRDCPSQLPSIRDVFPEYLFNSESTRKQTERDLYPCTSSISPSEFGHTSAMSPLSSFPPSARPISETSEEARRGDGLRKLTVRHGPHDIVTPEVTPDHLCIPRDSEGHRCRLGVCAIRLTRRVTVARLFSLLRLRVPSHTRTTSTREEVLMWSMAPTLL</sequence>
<feature type="compositionally biased region" description="Polar residues" evidence="1">
    <location>
        <begin position="132"/>
        <end position="141"/>
    </location>
</feature>
<protein>
    <submittedName>
        <fullName evidence="2">Uncharacterized protein</fullName>
    </submittedName>
</protein>
<name>A0A165R3D5_9AGAM</name>
<keyword evidence="3" id="KW-1185">Reference proteome</keyword>
<dbReference type="InParanoid" id="A0A165R3D5"/>
<evidence type="ECO:0000256" key="1">
    <source>
        <dbReference type="SAM" id="MobiDB-lite"/>
    </source>
</evidence>
<reference evidence="2 3" key="1">
    <citation type="journal article" date="2016" name="Mol. Biol. Evol.">
        <title>Comparative Genomics of Early-Diverging Mushroom-Forming Fungi Provides Insights into the Origins of Lignocellulose Decay Capabilities.</title>
        <authorList>
            <person name="Nagy L.G."/>
            <person name="Riley R."/>
            <person name="Tritt A."/>
            <person name="Adam C."/>
            <person name="Daum C."/>
            <person name="Floudas D."/>
            <person name="Sun H."/>
            <person name="Yadav J.S."/>
            <person name="Pangilinan J."/>
            <person name="Larsson K.H."/>
            <person name="Matsuura K."/>
            <person name="Barry K."/>
            <person name="Labutti K."/>
            <person name="Kuo R."/>
            <person name="Ohm R.A."/>
            <person name="Bhattacharya S.S."/>
            <person name="Shirouzu T."/>
            <person name="Yoshinaga Y."/>
            <person name="Martin F.M."/>
            <person name="Grigoriev I.V."/>
            <person name="Hibbett D.S."/>
        </authorList>
    </citation>
    <scope>NUCLEOTIDE SEQUENCE [LARGE SCALE GENOMIC DNA]</scope>
    <source>
        <strain evidence="2 3">HHB14362 ss-1</strain>
    </source>
</reference>
<dbReference type="EMBL" id="KV425587">
    <property type="protein sequence ID" value="KZT23248.1"/>
    <property type="molecule type" value="Genomic_DNA"/>
</dbReference>
<feature type="region of interest" description="Disordered" evidence="1">
    <location>
        <begin position="127"/>
        <end position="157"/>
    </location>
</feature>
<organism evidence="2 3">
    <name type="scientific">Neolentinus lepideus HHB14362 ss-1</name>
    <dbReference type="NCBI Taxonomy" id="1314782"/>
    <lineage>
        <taxon>Eukaryota</taxon>
        <taxon>Fungi</taxon>
        <taxon>Dikarya</taxon>
        <taxon>Basidiomycota</taxon>
        <taxon>Agaricomycotina</taxon>
        <taxon>Agaricomycetes</taxon>
        <taxon>Gloeophyllales</taxon>
        <taxon>Gloeophyllaceae</taxon>
        <taxon>Neolentinus</taxon>
    </lineage>
</organism>
<evidence type="ECO:0000313" key="3">
    <source>
        <dbReference type="Proteomes" id="UP000076761"/>
    </source>
</evidence>
<dbReference type="Proteomes" id="UP000076761">
    <property type="component" value="Unassembled WGS sequence"/>
</dbReference>
<dbReference type="AlphaFoldDB" id="A0A165R3D5"/>